<organism evidence="4 5">
    <name type="scientific">Plakobranchus ocellatus</name>
    <dbReference type="NCBI Taxonomy" id="259542"/>
    <lineage>
        <taxon>Eukaryota</taxon>
        <taxon>Metazoa</taxon>
        <taxon>Spiralia</taxon>
        <taxon>Lophotrochozoa</taxon>
        <taxon>Mollusca</taxon>
        <taxon>Gastropoda</taxon>
        <taxon>Heterobranchia</taxon>
        <taxon>Euthyneura</taxon>
        <taxon>Panpulmonata</taxon>
        <taxon>Sacoglossa</taxon>
        <taxon>Placobranchoidea</taxon>
        <taxon>Plakobranchidae</taxon>
        <taxon>Plakobranchus</taxon>
    </lineage>
</organism>
<sequence>MSILFQNDHSGIMSSKRKTPWLEYNGNTIADSQLGMDFLSDRLDLQLDINLSQEHRAVARAFRELAEENLYWTMCYESFVRNPKSLDVLLKDVFSPLKKFMFKNIIGFFVKRQLWSQGMGRHSDSEIWQIGREDLTALSQYLGEKPYLMGAEPCQADCSVFGMLAMVVWQMRGSRHEQFVYAELPNLVQYCERVRDRFWPDWDNRCKRLDFVDDNHKIYCQR</sequence>
<evidence type="ECO:0000259" key="2">
    <source>
        <dbReference type="Pfam" id="PF17171"/>
    </source>
</evidence>
<dbReference type="GO" id="GO:0005737">
    <property type="term" value="C:cytoplasm"/>
    <property type="evidence" value="ECO:0007669"/>
    <property type="project" value="TreeGrafter"/>
</dbReference>
<dbReference type="Gene3D" id="1.20.1050.10">
    <property type="match status" value="1"/>
</dbReference>
<comment type="caution">
    <text evidence="4">The sequence shown here is derived from an EMBL/GenBank/DDBJ whole genome shotgun (WGS) entry which is preliminary data.</text>
</comment>
<dbReference type="InterPro" id="IPR033468">
    <property type="entry name" value="Metaxin_GST"/>
</dbReference>
<dbReference type="InterPro" id="IPR040079">
    <property type="entry name" value="Glutathione_S-Trfase"/>
</dbReference>
<dbReference type="SFLD" id="SFLDG01200">
    <property type="entry name" value="SUF1.1"/>
    <property type="match status" value="1"/>
</dbReference>
<dbReference type="SFLD" id="SFLDG01180">
    <property type="entry name" value="SUF1"/>
    <property type="match status" value="1"/>
</dbReference>
<keyword evidence="5" id="KW-1185">Reference proteome</keyword>
<evidence type="ECO:0000313" key="5">
    <source>
        <dbReference type="Proteomes" id="UP000735302"/>
    </source>
</evidence>
<dbReference type="InterPro" id="IPR026928">
    <property type="entry name" value="FAX/IsoI-like"/>
</dbReference>
<dbReference type="SUPFAM" id="SSF47616">
    <property type="entry name" value="GST C-terminal domain-like"/>
    <property type="match status" value="1"/>
</dbReference>
<evidence type="ECO:0000313" key="4">
    <source>
        <dbReference type="EMBL" id="GFO11690.1"/>
    </source>
</evidence>
<comment type="similarity">
    <text evidence="1">Belongs to the FAX family.</text>
</comment>
<dbReference type="Pfam" id="PF17172">
    <property type="entry name" value="GST_N_4"/>
    <property type="match status" value="1"/>
</dbReference>
<dbReference type="InterPro" id="IPR012336">
    <property type="entry name" value="Thioredoxin-like_fold"/>
</dbReference>
<dbReference type="PANTHER" id="PTHR12289">
    <property type="entry name" value="METAXIN RELATED"/>
    <property type="match status" value="1"/>
</dbReference>
<dbReference type="Pfam" id="PF17171">
    <property type="entry name" value="GST_C_6"/>
    <property type="match status" value="1"/>
</dbReference>
<proteinExistence type="inferred from homology"/>
<dbReference type="InterPro" id="IPR036282">
    <property type="entry name" value="Glutathione-S-Trfase_C_sf"/>
</dbReference>
<protein>
    <submittedName>
        <fullName evidence="4">Failed axon connections</fullName>
    </submittedName>
</protein>
<feature type="domain" description="Metaxin glutathione S-transferase" evidence="2">
    <location>
        <begin position="132"/>
        <end position="194"/>
    </location>
</feature>
<evidence type="ECO:0000259" key="3">
    <source>
        <dbReference type="Pfam" id="PF17172"/>
    </source>
</evidence>
<gene>
    <name evidence="4" type="ORF">PoB_003819500</name>
</gene>
<dbReference type="PANTHER" id="PTHR12289:SF41">
    <property type="entry name" value="FAILED AXON CONNECTIONS-RELATED"/>
    <property type="match status" value="1"/>
</dbReference>
<dbReference type="InterPro" id="IPR050931">
    <property type="entry name" value="Mito_Protein_Transport_Metaxin"/>
</dbReference>
<accession>A0AAV4AWR3</accession>
<dbReference type="SFLD" id="SFLDS00019">
    <property type="entry name" value="Glutathione_Transferase_(cytos"/>
    <property type="match status" value="1"/>
</dbReference>
<dbReference type="EMBL" id="BLXT01004326">
    <property type="protein sequence ID" value="GFO11690.1"/>
    <property type="molecule type" value="Genomic_DNA"/>
</dbReference>
<dbReference type="Proteomes" id="UP000735302">
    <property type="component" value="Unassembled WGS sequence"/>
</dbReference>
<name>A0AAV4AWR3_9GAST</name>
<reference evidence="4 5" key="1">
    <citation type="journal article" date="2021" name="Elife">
        <title>Chloroplast acquisition without the gene transfer in kleptoplastic sea slugs, Plakobranchus ocellatus.</title>
        <authorList>
            <person name="Maeda T."/>
            <person name="Takahashi S."/>
            <person name="Yoshida T."/>
            <person name="Shimamura S."/>
            <person name="Takaki Y."/>
            <person name="Nagai Y."/>
            <person name="Toyoda A."/>
            <person name="Suzuki Y."/>
            <person name="Arimoto A."/>
            <person name="Ishii H."/>
            <person name="Satoh N."/>
            <person name="Nishiyama T."/>
            <person name="Hasebe M."/>
            <person name="Maruyama T."/>
            <person name="Minagawa J."/>
            <person name="Obokata J."/>
            <person name="Shigenobu S."/>
        </authorList>
    </citation>
    <scope>NUCLEOTIDE SEQUENCE [LARGE SCALE GENOMIC DNA]</scope>
</reference>
<dbReference type="CDD" id="cd03193">
    <property type="entry name" value="GST_C_Metaxin"/>
    <property type="match status" value="1"/>
</dbReference>
<dbReference type="AlphaFoldDB" id="A0AAV4AWR3"/>
<evidence type="ECO:0000256" key="1">
    <source>
        <dbReference type="ARBA" id="ARBA00006475"/>
    </source>
</evidence>
<feature type="domain" description="Thioredoxin-like fold" evidence="3">
    <location>
        <begin position="5"/>
        <end position="81"/>
    </location>
</feature>